<dbReference type="EMBL" id="GHBP01001290">
    <property type="protein sequence ID" value="NDJ92682.1"/>
    <property type="molecule type" value="Transcribed_RNA"/>
</dbReference>
<dbReference type="InterPro" id="IPR000305">
    <property type="entry name" value="GIY-YIG_endonuc"/>
</dbReference>
<feature type="domain" description="GIY-YIG" evidence="9">
    <location>
        <begin position="45"/>
        <end position="128"/>
    </location>
</feature>
<dbReference type="Pfam" id="PF21202">
    <property type="entry name" value="SLX1_C"/>
    <property type="match status" value="1"/>
</dbReference>
<dbReference type="GO" id="GO:0033557">
    <property type="term" value="C:Slx1-Slx4 complex"/>
    <property type="evidence" value="ECO:0007669"/>
    <property type="project" value="UniProtKB-UniRule"/>
</dbReference>
<dbReference type="InterPro" id="IPR048749">
    <property type="entry name" value="SLX1_C"/>
</dbReference>
<comment type="subunit">
    <text evidence="8">Forms a heterodimer with a member of the SLX4 family.</text>
</comment>
<evidence type="ECO:0000256" key="7">
    <source>
        <dbReference type="ARBA" id="ARBA00023242"/>
    </source>
</evidence>
<evidence type="ECO:0000256" key="3">
    <source>
        <dbReference type="ARBA" id="ARBA00022763"/>
    </source>
</evidence>
<evidence type="ECO:0000256" key="6">
    <source>
        <dbReference type="ARBA" id="ARBA00023204"/>
    </source>
</evidence>
<comment type="function">
    <text evidence="8">Catalytic subunit of a heterodimeric structure-specific endonuclease that resolves DNA secondary structures generated during DNA repair and recombination. Has endonuclease activity towards branched DNA substrates, introducing single-strand cuts in duplex DNA close to junctions with ss-DNA.</text>
</comment>
<evidence type="ECO:0000256" key="2">
    <source>
        <dbReference type="ARBA" id="ARBA00022759"/>
    </source>
</evidence>
<dbReference type="Pfam" id="PF01541">
    <property type="entry name" value="GIY-YIG"/>
    <property type="match status" value="1"/>
</dbReference>
<dbReference type="Gene3D" id="3.40.1440.10">
    <property type="entry name" value="GIY-YIG endonuclease"/>
    <property type="match status" value="1"/>
</dbReference>
<dbReference type="PANTHER" id="PTHR20208">
    <property type="entry name" value="STRUCTURE-SPECIFIC ENDONUCLEASE SUBUNIT SLX1"/>
    <property type="match status" value="1"/>
</dbReference>
<keyword evidence="3 8" id="KW-0227">DNA damage</keyword>
<accession>A0A6G3MF70</accession>
<keyword evidence="2 8" id="KW-0255">Endonuclease</keyword>
<dbReference type="SUPFAM" id="SSF82771">
    <property type="entry name" value="GIY-YIG endonuclease"/>
    <property type="match status" value="1"/>
</dbReference>
<dbReference type="GO" id="GO:0017108">
    <property type="term" value="F:5'-flap endonuclease activity"/>
    <property type="evidence" value="ECO:0007669"/>
    <property type="project" value="InterPro"/>
</dbReference>
<evidence type="ECO:0000256" key="8">
    <source>
        <dbReference type="HAMAP-Rule" id="MF_03100"/>
    </source>
</evidence>
<keyword evidence="6 8" id="KW-0234">DNA repair</keyword>
<reference evidence="10" key="1">
    <citation type="submission" date="2018-11" db="EMBL/GenBank/DDBJ databases">
        <title>Henneguya salminicola genome and transcriptome.</title>
        <authorList>
            <person name="Yahalomi D."/>
            <person name="Atkinson S.D."/>
            <person name="Neuhof M."/>
            <person name="Chang E.S."/>
            <person name="Philippe H."/>
            <person name="Cartwright P."/>
            <person name="Bartholomew J.L."/>
            <person name="Huchon D."/>
        </authorList>
    </citation>
    <scope>NUCLEOTIDE SEQUENCE</scope>
    <source>
        <strain evidence="10">Hz1</strain>
        <tissue evidence="10">Whole</tissue>
    </source>
</reference>
<dbReference type="PANTHER" id="PTHR20208:SF10">
    <property type="entry name" value="STRUCTURE-SPECIFIC ENDONUCLEASE SUBUNIT SLX1"/>
    <property type="match status" value="1"/>
</dbReference>
<dbReference type="Gene3D" id="3.30.40.10">
    <property type="entry name" value="Zinc/RING finger domain, C3HC4 (zinc finger)"/>
    <property type="match status" value="1"/>
</dbReference>
<evidence type="ECO:0000256" key="4">
    <source>
        <dbReference type="ARBA" id="ARBA00022801"/>
    </source>
</evidence>
<keyword evidence="5 8" id="KW-0233">DNA recombination</keyword>
<dbReference type="InterPro" id="IPR027520">
    <property type="entry name" value="Slx1"/>
</dbReference>
<keyword evidence="1 8" id="KW-0540">Nuclease</keyword>
<dbReference type="InterPro" id="IPR013083">
    <property type="entry name" value="Znf_RING/FYVE/PHD"/>
</dbReference>
<evidence type="ECO:0000313" key="10">
    <source>
        <dbReference type="EMBL" id="NDJ92682.1"/>
    </source>
</evidence>
<sequence>MQQTIVNNRHAQCSFKKSTKFATFKVRVMTDSSSDFEEEKLFSVKFHACYLLRSTNDRYKNRTYIGYCVDPIRRIKQHNSGTFYGGANKTNYRGPWEMIVLVYPFPNQVSALKFEWAWQHPTRTKAIASRAKHAKELSVEYDLFSVSLLLNCTNWSRIGLNIRFINEEIKNIFDKTNPTISQHIRMSLGSFDGIRKSYKLTDQKDDLCNYCKKTIEIKEKKMICQNINCFCVFHVICAHKVACENSNNEMVGFIVPIYMCCNHCEQKFYWADVLINSNINIKKL</sequence>
<dbReference type="GO" id="GO:0008821">
    <property type="term" value="F:crossover junction DNA endonuclease activity"/>
    <property type="evidence" value="ECO:0007669"/>
    <property type="project" value="TreeGrafter"/>
</dbReference>
<comment type="cofactor">
    <cofactor evidence="8">
        <name>a divalent metal cation</name>
        <dbReference type="ChEBI" id="CHEBI:60240"/>
    </cofactor>
</comment>
<comment type="similarity">
    <text evidence="8">Belongs to the SLX1 family.</text>
</comment>
<comment type="caution">
    <text evidence="8">Lacks conserved residue(s) required for the propagation of feature annotation.</text>
</comment>
<comment type="subcellular location">
    <subcellularLocation>
        <location evidence="8">Nucleus</location>
    </subcellularLocation>
</comment>
<keyword evidence="7 8" id="KW-0539">Nucleus</keyword>
<dbReference type="AlphaFoldDB" id="A0A6G3MF70"/>
<protein>
    <recommendedName>
        <fullName evidence="8">Structure-specific endonuclease subunit SLX1 homolog</fullName>
        <ecNumber evidence="8">3.1.-.-</ecNumber>
    </recommendedName>
</protein>
<evidence type="ECO:0000256" key="1">
    <source>
        <dbReference type="ARBA" id="ARBA00022722"/>
    </source>
</evidence>
<proteinExistence type="inferred from homology"/>
<dbReference type="EC" id="3.1.-.-" evidence="8"/>
<dbReference type="InterPro" id="IPR035901">
    <property type="entry name" value="GIY-YIG_endonuc_sf"/>
</dbReference>
<dbReference type="CDD" id="cd10455">
    <property type="entry name" value="GIY-YIG_SLX1"/>
    <property type="match status" value="1"/>
</dbReference>
<organism evidence="10">
    <name type="scientific">Henneguya salminicola</name>
    <name type="common">Myxosporean</name>
    <dbReference type="NCBI Taxonomy" id="69463"/>
    <lineage>
        <taxon>Eukaryota</taxon>
        <taxon>Metazoa</taxon>
        <taxon>Cnidaria</taxon>
        <taxon>Myxozoa</taxon>
        <taxon>Myxosporea</taxon>
        <taxon>Bivalvulida</taxon>
        <taxon>Platysporina</taxon>
        <taxon>Myxobolidae</taxon>
        <taxon>Henneguya</taxon>
    </lineage>
</organism>
<evidence type="ECO:0000256" key="5">
    <source>
        <dbReference type="ARBA" id="ARBA00023172"/>
    </source>
</evidence>
<dbReference type="HAMAP" id="MF_03100">
    <property type="entry name" value="Endonuc_su_Slx1"/>
    <property type="match status" value="1"/>
</dbReference>
<evidence type="ECO:0000259" key="9">
    <source>
        <dbReference type="PROSITE" id="PS50164"/>
    </source>
</evidence>
<dbReference type="InterPro" id="IPR050381">
    <property type="entry name" value="SLX1_endonuclease"/>
</dbReference>
<name>A0A6G3MF70_HENSL</name>
<dbReference type="GO" id="GO:0000724">
    <property type="term" value="P:double-strand break repair via homologous recombination"/>
    <property type="evidence" value="ECO:0007669"/>
    <property type="project" value="TreeGrafter"/>
</dbReference>
<dbReference type="PROSITE" id="PS50164">
    <property type="entry name" value="GIY_YIG"/>
    <property type="match status" value="1"/>
</dbReference>
<keyword evidence="4 8" id="KW-0378">Hydrolase</keyword>